<reference evidence="2 3" key="1">
    <citation type="journal article" date="2021" name="Elife">
        <title>Chloroplast acquisition without the gene transfer in kleptoplastic sea slugs, Plakobranchus ocellatus.</title>
        <authorList>
            <person name="Maeda T."/>
            <person name="Takahashi S."/>
            <person name="Yoshida T."/>
            <person name="Shimamura S."/>
            <person name="Takaki Y."/>
            <person name="Nagai Y."/>
            <person name="Toyoda A."/>
            <person name="Suzuki Y."/>
            <person name="Arimoto A."/>
            <person name="Ishii H."/>
            <person name="Satoh N."/>
            <person name="Nishiyama T."/>
            <person name="Hasebe M."/>
            <person name="Maruyama T."/>
            <person name="Minagawa J."/>
            <person name="Obokata J."/>
            <person name="Shigenobu S."/>
        </authorList>
    </citation>
    <scope>NUCLEOTIDE SEQUENCE [LARGE SCALE GENOMIC DNA]</scope>
</reference>
<feature type="compositionally biased region" description="Basic and acidic residues" evidence="1">
    <location>
        <begin position="36"/>
        <end position="52"/>
    </location>
</feature>
<feature type="compositionally biased region" description="Basic and acidic residues" evidence="1">
    <location>
        <begin position="1"/>
        <end position="15"/>
    </location>
</feature>
<dbReference type="Proteomes" id="UP000735302">
    <property type="component" value="Unassembled WGS sequence"/>
</dbReference>
<gene>
    <name evidence="2" type="ORF">PoB_005401400</name>
</gene>
<protein>
    <submittedName>
        <fullName evidence="2">Uncharacterized protein</fullName>
    </submittedName>
</protein>
<dbReference type="EMBL" id="BLXT01005922">
    <property type="protein sequence ID" value="GFO27509.1"/>
    <property type="molecule type" value="Genomic_DNA"/>
</dbReference>
<proteinExistence type="predicted"/>
<comment type="caution">
    <text evidence="2">The sequence shown here is derived from an EMBL/GenBank/DDBJ whole genome shotgun (WGS) entry which is preliminary data.</text>
</comment>
<evidence type="ECO:0000313" key="3">
    <source>
        <dbReference type="Proteomes" id="UP000735302"/>
    </source>
</evidence>
<accession>A0AAV4C9Z5</accession>
<keyword evidence="3" id="KW-1185">Reference proteome</keyword>
<evidence type="ECO:0000313" key="2">
    <source>
        <dbReference type="EMBL" id="GFO27509.1"/>
    </source>
</evidence>
<organism evidence="2 3">
    <name type="scientific">Plakobranchus ocellatus</name>
    <dbReference type="NCBI Taxonomy" id="259542"/>
    <lineage>
        <taxon>Eukaryota</taxon>
        <taxon>Metazoa</taxon>
        <taxon>Spiralia</taxon>
        <taxon>Lophotrochozoa</taxon>
        <taxon>Mollusca</taxon>
        <taxon>Gastropoda</taxon>
        <taxon>Heterobranchia</taxon>
        <taxon>Euthyneura</taxon>
        <taxon>Panpulmonata</taxon>
        <taxon>Sacoglossa</taxon>
        <taxon>Placobranchoidea</taxon>
        <taxon>Plakobranchidae</taxon>
        <taxon>Plakobranchus</taxon>
    </lineage>
</organism>
<evidence type="ECO:0000256" key="1">
    <source>
        <dbReference type="SAM" id="MobiDB-lite"/>
    </source>
</evidence>
<dbReference type="AlphaFoldDB" id="A0AAV4C9Z5"/>
<sequence>MRDERWARRINKDRSTNLPMPAHFVEMQSRGARVHGGREGEDTRSKRGERDGASAGSFTPLSASVRDGSALPKITAGLSARLRLAVAH</sequence>
<name>A0AAV4C9Z5_9GAST</name>
<feature type="region of interest" description="Disordered" evidence="1">
    <location>
        <begin position="1"/>
        <end position="72"/>
    </location>
</feature>